<evidence type="ECO:0000313" key="5">
    <source>
        <dbReference type="Proteomes" id="UP000694564"/>
    </source>
</evidence>
<dbReference type="OrthoDB" id="438052at2759"/>
<dbReference type="CDD" id="cd18182">
    <property type="entry name" value="ATP-synt_Fo_c_ATP5G3"/>
    <property type="match status" value="1"/>
</dbReference>
<dbReference type="GeneTree" id="ENSGT00940000157455"/>
<proteinExistence type="inferred from homology"/>
<evidence type="ECO:0000256" key="2">
    <source>
        <dbReference type="SAM" id="MobiDB-lite"/>
    </source>
</evidence>
<dbReference type="PANTHER" id="PTHR10031:SF0">
    <property type="entry name" value="ATPASE PROTEIN 9"/>
    <property type="match status" value="1"/>
</dbReference>
<dbReference type="InterPro" id="IPR000454">
    <property type="entry name" value="ATP_synth_F0_csu"/>
</dbReference>
<keyword evidence="3" id="KW-0472">Membrane</keyword>
<dbReference type="Proteomes" id="UP000694564">
    <property type="component" value="Chromosome 13"/>
</dbReference>
<dbReference type="InterPro" id="IPR038662">
    <property type="entry name" value="ATP_synth_F0_csu_sf"/>
</dbReference>
<name>A0A8D2CR44_SCIVU</name>
<dbReference type="GO" id="GO:0015078">
    <property type="term" value="F:proton transmembrane transporter activity"/>
    <property type="evidence" value="ECO:0007669"/>
    <property type="project" value="InterPro"/>
</dbReference>
<feature type="transmembrane region" description="Helical" evidence="3">
    <location>
        <begin position="155"/>
        <end position="181"/>
    </location>
</feature>
<evidence type="ECO:0000256" key="1">
    <source>
        <dbReference type="ARBA" id="ARBA00006704"/>
    </source>
</evidence>
<dbReference type="Gene3D" id="1.20.20.10">
    <property type="entry name" value="F1F0 ATP synthase subunit C"/>
    <property type="match status" value="1"/>
</dbReference>
<comment type="similarity">
    <text evidence="1">Belongs to the ATPase C chain family.</text>
</comment>
<keyword evidence="3" id="KW-0812">Transmembrane</keyword>
<dbReference type="InterPro" id="IPR035921">
    <property type="entry name" value="F/V-ATP_Csub_sf"/>
</dbReference>
<sequence length="235" mass="25733">MIGGIVTTRLSTRMEDQGGPDMPPTEKQGYSQPCPLCLLCTGSSSLATVPHPLKTYACSKFLSTRSLVSTSQLLSRPQTLTHESFSSLAVPCPLTSLIPSCSFYTSTISRDIDTAAKFIGAGAATVGGWLWGWDWDCVWKPYCWSCQEPSLTQQLFYAMLGFALSEARGLFCLMVAFVVLFTMRRSRLCLEFLLPYLACPVCPFSLTSPGSLGRVVGSGFDRGKANKYCIKKKKK</sequence>
<dbReference type="Ensembl" id="ENSSVLT00005015098.1">
    <property type="protein sequence ID" value="ENSSVLP00005013642.1"/>
    <property type="gene ID" value="ENSSVLG00005010863.1"/>
</dbReference>
<dbReference type="GO" id="GO:0045259">
    <property type="term" value="C:proton-transporting ATP synthase complex"/>
    <property type="evidence" value="ECO:0007669"/>
    <property type="project" value="InterPro"/>
</dbReference>
<reference evidence="4" key="2">
    <citation type="submission" date="2025-09" db="UniProtKB">
        <authorList>
            <consortium name="Ensembl"/>
        </authorList>
    </citation>
    <scope>IDENTIFICATION</scope>
</reference>
<evidence type="ECO:0000256" key="3">
    <source>
        <dbReference type="SAM" id="Phobius"/>
    </source>
</evidence>
<dbReference type="GO" id="GO:0015986">
    <property type="term" value="P:proton motive force-driven ATP synthesis"/>
    <property type="evidence" value="ECO:0007669"/>
    <property type="project" value="InterPro"/>
</dbReference>
<dbReference type="AlphaFoldDB" id="A0A8D2CR44"/>
<keyword evidence="3" id="KW-1133">Transmembrane helix</keyword>
<reference evidence="4" key="1">
    <citation type="submission" date="2025-08" db="UniProtKB">
        <authorList>
            <consortium name="Ensembl"/>
        </authorList>
    </citation>
    <scope>IDENTIFICATION</scope>
</reference>
<organism evidence="4 5">
    <name type="scientific">Sciurus vulgaris</name>
    <name type="common">Eurasian red squirrel</name>
    <dbReference type="NCBI Taxonomy" id="55149"/>
    <lineage>
        <taxon>Eukaryota</taxon>
        <taxon>Metazoa</taxon>
        <taxon>Chordata</taxon>
        <taxon>Craniata</taxon>
        <taxon>Vertebrata</taxon>
        <taxon>Euteleostomi</taxon>
        <taxon>Mammalia</taxon>
        <taxon>Eutheria</taxon>
        <taxon>Euarchontoglires</taxon>
        <taxon>Glires</taxon>
        <taxon>Rodentia</taxon>
        <taxon>Sciuromorpha</taxon>
        <taxon>Sciuridae</taxon>
        <taxon>Sciurinae</taxon>
        <taxon>Sciurini</taxon>
        <taxon>Sciurus</taxon>
    </lineage>
</organism>
<evidence type="ECO:0000313" key="4">
    <source>
        <dbReference type="Ensembl" id="ENSSVLP00005013642.1"/>
    </source>
</evidence>
<dbReference type="PANTHER" id="PTHR10031">
    <property type="entry name" value="ATP SYNTHASE LIPID-BINDING PROTEIN, MITOCHONDRIAL"/>
    <property type="match status" value="1"/>
</dbReference>
<accession>A0A8D2CR44</accession>
<protein>
    <submittedName>
        <fullName evidence="4">Uncharacterized protein</fullName>
    </submittedName>
</protein>
<feature type="region of interest" description="Disordered" evidence="2">
    <location>
        <begin position="1"/>
        <end position="27"/>
    </location>
</feature>
<dbReference type="SUPFAM" id="SSF81333">
    <property type="entry name" value="F1F0 ATP synthase subunit C"/>
    <property type="match status" value="1"/>
</dbReference>
<keyword evidence="5" id="KW-1185">Reference proteome</keyword>